<comment type="caution">
    <text evidence="2">The sequence shown here is derived from an EMBL/GenBank/DDBJ whole genome shotgun (WGS) entry which is preliminary data.</text>
</comment>
<sequence length="72" mass="7790">MFLSVIAMVVAAVVEKKRLQVAIDSGLLDIPTAMIPMLGAVAYWELGSRMSQGLYLRIFTAISTIGSMLLCL</sequence>
<evidence type="ECO:0000256" key="1">
    <source>
        <dbReference type="SAM" id="Phobius"/>
    </source>
</evidence>
<keyword evidence="1" id="KW-0472">Membrane</keyword>
<name>A0A835IU24_9MAGN</name>
<dbReference type="Proteomes" id="UP000631114">
    <property type="component" value="Unassembled WGS sequence"/>
</dbReference>
<feature type="transmembrane region" description="Helical" evidence="1">
    <location>
        <begin position="26"/>
        <end position="46"/>
    </location>
</feature>
<organism evidence="2 3">
    <name type="scientific">Coptis chinensis</name>
    <dbReference type="NCBI Taxonomy" id="261450"/>
    <lineage>
        <taxon>Eukaryota</taxon>
        <taxon>Viridiplantae</taxon>
        <taxon>Streptophyta</taxon>
        <taxon>Embryophyta</taxon>
        <taxon>Tracheophyta</taxon>
        <taxon>Spermatophyta</taxon>
        <taxon>Magnoliopsida</taxon>
        <taxon>Ranunculales</taxon>
        <taxon>Ranunculaceae</taxon>
        <taxon>Coptidoideae</taxon>
        <taxon>Coptis</taxon>
    </lineage>
</organism>
<protein>
    <submittedName>
        <fullName evidence="2">Uncharacterized protein</fullName>
    </submittedName>
</protein>
<feature type="transmembrane region" description="Helical" evidence="1">
    <location>
        <begin position="53"/>
        <end position="70"/>
    </location>
</feature>
<evidence type="ECO:0000313" key="3">
    <source>
        <dbReference type="Proteomes" id="UP000631114"/>
    </source>
</evidence>
<dbReference type="OrthoDB" id="8904098at2759"/>
<keyword evidence="1" id="KW-0812">Transmembrane</keyword>
<keyword evidence="1" id="KW-1133">Transmembrane helix</keyword>
<dbReference type="EMBL" id="JADFTS010000001">
    <property type="protein sequence ID" value="KAF9625130.1"/>
    <property type="molecule type" value="Genomic_DNA"/>
</dbReference>
<gene>
    <name evidence="2" type="ORF">IFM89_019219</name>
</gene>
<reference evidence="2 3" key="1">
    <citation type="submission" date="2020-10" db="EMBL/GenBank/DDBJ databases">
        <title>The Coptis chinensis genome and diversification of protoberbering-type alkaloids.</title>
        <authorList>
            <person name="Wang B."/>
            <person name="Shu S."/>
            <person name="Song C."/>
            <person name="Liu Y."/>
        </authorList>
    </citation>
    <scope>NUCLEOTIDE SEQUENCE [LARGE SCALE GENOMIC DNA]</scope>
    <source>
        <strain evidence="2">HL-2020</strain>
        <tissue evidence="2">Leaf</tissue>
    </source>
</reference>
<keyword evidence="3" id="KW-1185">Reference proteome</keyword>
<proteinExistence type="predicted"/>
<evidence type="ECO:0000313" key="2">
    <source>
        <dbReference type="EMBL" id="KAF9625130.1"/>
    </source>
</evidence>
<dbReference type="AlphaFoldDB" id="A0A835IU24"/>
<accession>A0A835IU24</accession>